<sequence length="143" mass="15889">MTSAAHPPGALLAKLGAFLQVAQVVGFATMWWTLHHDIQEARIAPQDVEATMQQVQSMNQLMEASSIYMFAGVGVAILGILMVILAATVYRYRAQWFFWFLCIYGGAMLLSYMLPFGLFFVIYALLKKKEFPLDPPPAPGTLV</sequence>
<dbReference type="OrthoDB" id="9851366at2"/>
<reference evidence="3" key="1">
    <citation type="submission" date="2017-02" db="EMBL/GenBank/DDBJ databases">
        <authorList>
            <person name="Varghese N."/>
            <person name="Submissions S."/>
        </authorList>
    </citation>
    <scope>NUCLEOTIDE SEQUENCE [LARGE SCALE GENOMIC DNA]</scope>
    <source>
        <strain evidence="3">ATCC 700200</strain>
    </source>
</reference>
<organism evidence="2 3">
    <name type="scientific">Prosthecobacter debontii</name>
    <dbReference type="NCBI Taxonomy" id="48467"/>
    <lineage>
        <taxon>Bacteria</taxon>
        <taxon>Pseudomonadati</taxon>
        <taxon>Verrucomicrobiota</taxon>
        <taxon>Verrucomicrobiia</taxon>
        <taxon>Verrucomicrobiales</taxon>
        <taxon>Verrucomicrobiaceae</taxon>
        <taxon>Prosthecobacter</taxon>
    </lineage>
</organism>
<keyword evidence="1" id="KW-1133">Transmembrane helix</keyword>
<feature type="transmembrane region" description="Helical" evidence="1">
    <location>
        <begin position="96"/>
        <end position="126"/>
    </location>
</feature>
<accession>A0A1T4Z4X6</accession>
<dbReference type="RefSeq" id="WP_078816184.1">
    <property type="nucleotide sequence ID" value="NZ_FUYE01000033.1"/>
</dbReference>
<dbReference type="Proteomes" id="UP000190774">
    <property type="component" value="Unassembled WGS sequence"/>
</dbReference>
<dbReference type="EMBL" id="FUYE01000033">
    <property type="protein sequence ID" value="SKB09059.1"/>
    <property type="molecule type" value="Genomic_DNA"/>
</dbReference>
<feature type="transmembrane region" description="Helical" evidence="1">
    <location>
        <begin position="67"/>
        <end position="90"/>
    </location>
</feature>
<keyword evidence="1" id="KW-0472">Membrane</keyword>
<evidence type="ECO:0000256" key="1">
    <source>
        <dbReference type="SAM" id="Phobius"/>
    </source>
</evidence>
<feature type="transmembrane region" description="Helical" evidence="1">
    <location>
        <begin position="12"/>
        <end position="34"/>
    </location>
</feature>
<keyword evidence="3" id="KW-1185">Reference proteome</keyword>
<proteinExistence type="predicted"/>
<gene>
    <name evidence="2" type="ORF">SAMN02745166_05084</name>
</gene>
<protein>
    <submittedName>
        <fullName evidence="2">Uncharacterized protein</fullName>
    </submittedName>
</protein>
<dbReference type="AlphaFoldDB" id="A0A1T4Z4X6"/>
<evidence type="ECO:0000313" key="2">
    <source>
        <dbReference type="EMBL" id="SKB09059.1"/>
    </source>
</evidence>
<name>A0A1T4Z4X6_9BACT</name>
<evidence type="ECO:0000313" key="3">
    <source>
        <dbReference type="Proteomes" id="UP000190774"/>
    </source>
</evidence>
<keyword evidence="1" id="KW-0812">Transmembrane</keyword>
<dbReference type="STRING" id="48467.SAMN02745166_05084"/>